<dbReference type="EMBL" id="KV918845">
    <property type="protein sequence ID" value="OSX77169.1"/>
    <property type="molecule type" value="Genomic_DNA"/>
</dbReference>
<feature type="region of interest" description="Disordered" evidence="1">
    <location>
        <begin position="70"/>
        <end position="102"/>
    </location>
</feature>
<name>A0A1X6P8F2_PORUM</name>
<evidence type="ECO:0000256" key="1">
    <source>
        <dbReference type="SAM" id="MobiDB-lite"/>
    </source>
</evidence>
<dbReference type="AlphaFoldDB" id="A0A1X6P8F2"/>
<reference evidence="2 3" key="1">
    <citation type="submission" date="2017-03" db="EMBL/GenBank/DDBJ databases">
        <title>WGS assembly of Porphyra umbilicalis.</title>
        <authorList>
            <person name="Brawley S.H."/>
            <person name="Blouin N.A."/>
            <person name="Ficko-Blean E."/>
            <person name="Wheeler G.L."/>
            <person name="Lohr M."/>
            <person name="Goodson H.V."/>
            <person name="Jenkins J.W."/>
            <person name="Blaby-Haas C.E."/>
            <person name="Helliwell K.E."/>
            <person name="Chan C."/>
            <person name="Marriage T."/>
            <person name="Bhattacharya D."/>
            <person name="Klein A.S."/>
            <person name="Badis Y."/>
            <person name="Brodie J."/>
            <person name="Cao Y."/>
            <person name="Collen J."/>
            <person name="Dittami S.M."/>
            <person name="Gachon C.M."/>
            <person name="Green B.R."/>
            <person name="Karpowicz S."/>
            <person name="Kim J.W."/>
            <person name="Kudahl U."/>
            <person name="Lin S."/>
            <person name="Michel G."/>
            <person name="Mittag M."/>
            <person name="Olson B.J."/>
            <person name="Pangilinan J."/>
            <person name="Peng Y."/>
            <person name="Qiu H."/>
            <person name="Shu S."/>
            <person name="Singer J.T."/>
            <person name="Smith A.G."/>
            <person name="Sprecher B.N."/>
            <person name="Wagner V."/>
            <person name="Wang W."/>
            <person name="Wang Z.-Y."/>
            <person name="Yan J."/>
            <person name="Yarish C."/>
            <person name="Zoeuner-Riek S."/>
            <person name="Zhuang Y."/>
            <person name="Zou Y."/>
            <person name="Lindquist E.A."/>
            <person name="Grimwood J."/>
            <person name="Barry K."/>
            <person name="Rokhsar D.S."/>
            <person name="Schmutz J."/>
            <person name="Stiller J.W."/>
            <person name="Grossman A.R."/>
            <person name="Prochnik S.E."/>
        </authorList>
    </citation>
    <scope>NUCLEOTIDE SEQUENCE [LARGE SCALE GENOMIC DNA]</scope>
    <source>
        <strain evidence="2">4086291</strain>
    </source>
</reference>
<proteinExistence type="predicted"/>
<protein>
    <submittedName>
        <fullName evidence="2">Uncharacterized protein</fullName>
    </submittedName>
</protein>
<feature type="compositionally biased region" description="Polar residues" evidence="1">
    <location>
        <begin position="93"/>
        <end position="102"/>
    </location>
</feature>
<organism evidence="2 3">
    <name type="scientific">Porphyra umbilicalis</name>
    <name type="common">Purple laver</name>
    <name type="synonym">Red alga</name>
    <dbReference type="NCBI Taxonomy" id="2786"/>
    <lineage>
        <taxon>Eukaryota</taxon>
        <taxon>Rhodophyta</taxon>
        <taxon>Bangiophyceae</taxon>
        <taxon>Bangiales</taxon>
        <taxon>Bangiaceae</taxon>
        <taxon>Porphyra</taxon>
    </lineage>
</organism>
<evidence type="ECO:0000313" key="2">
    <source>
        <dbReference type="EMBL" id="OSX77169.1"/>
    </source>
</evidence>
<gene>
    <name evidence="2" type="ORF">BU14_0159s0024</name>
</gene>
<feature type="region of interest" description="Disordered" evidence="1">
    <location>
        <begin position="178"/>
        <end position="229"/>
    </location>
</feature>
<keyword evidence="3" id="KW-1185">Reference proteome</keyword>
<sequence length="416" mass="45155">MFAEYAQLYALIERHTTQRAPVPMTMEEGVSIGNKATEFVNKFMTPILSKLVSTKVHKLLRHVTDAIRWHGSPQNANTASNESQHKNDKPHSARTNKSPATFTRQLVRHAQGSRSVTCKNEKADAECVTAFKELMEERAREAVGGRTGGAPAPSTSAARAAVTGTAPAVPPRVDDGCADVQGGRTCPPTDGSSASVSGPRQRMGQDGGPGEHTPRGSGSPVTNRTPYHRDNVRVADLSRRPGLTNVAAVLKMKDTDQIRVTQILDFEGTLLCGTEVSQRLRATMDDRGSPWLDHVSFHPPGQPGVRRVGHARAIVQRSDGDHVLLCLMQPKEIDKDCPLQARGCTRLQWHIAEKATEITVCSVPISCVNRVIHVVPDFAALAARGGLDRPPASLTADMGEQLAMRYFLNVFFALDD</sequence>
<evidence type="ECO:0000313" key="3">
    <source>
        <dbReference type="Proteomes" id="UP000218209"/>
    </source>
</evidence>
<dbReference type="Proteomes" id="UP000218209">
    <property type="component" value="Unassembled WGS sequence"/>
</dbReference>
<feature type="compositionally biased region" description="Polar residues" evidence="1">
    <location>
        <begin position="72"/>
        <end position="82"/>
    </location>
</feature>
<accession>A0A1X6P8F2</accession>